<feature type="binding site" evidence="2">
    <location>
        <position position="136"/>
    </location>
    <ligand>
        <name>Mn(2+)</name>
        <dbReference type="ChEBI" id="CHEBI:29035"/>
        <label>1</label>
    </ligand>
</feature>
<dbReference type="EMBL" id="DVLL01000010">
    <property type="protein sequence ID" value="HIT58511.1"/>
    <property type="molecule type" value="Genomic_DNA"/>
</dbReference>
<evidence type="ECO:0000256" key="1">
    <source>
        <dbReference type="ARBA" id="ARBA00007644"/>
    </source>
</evidence>
<name>A0A9D1GSQ1_9FIRM</name>
<dbReference type="InterPro" id="IPR012347">
    <property type="entry name" value="Ferritin-like"/>
</dbReference>
<evidence type="ECO:0000256" key="2">
    <source>
        <dbReference type="PIRSR" id="PIRSR607760-1"/>
    </source>
</evidence>
<dbReference type="InterPro" id="IPR009078">
    <property type="entry name" value="Ferritin-like_SF"/>
</dbReference>
<comment type="similarity">
    <text evidence="1">Belongs to the manganese catalase family.</text>
</comment>
<keyword evidence="2" id="KW-0479">Metal-binding</keyword>
<feature type="binding site" evidence="3">
    <location>
        <position position="60"/>
    </location>
    <ligand>
        <name>Ca(2+)</name>
        <dbReference type="ChEBI" id="CHEBI:29108"/>
    </ligand>
</feature>
<feature type="binding site" evidence="2">
    <location>
        <position position="35"/>
    </location>
    <ligand>
        <name>Mn(2+)</name>
        <dbReference type="ChEBI" id="CHEBI:29035"/>
        <label>1</label>
    </ligand>
</feature>
<proteinExistence type="inferred from homology"/>
<dbReference type="Gene3D" id="1.20.1260.10">
    <property type="match status" value="1"/>
</dbReference>
<gene>
    <name evidence="4" type="ORF">IAC39_02185</name>
</gene>
<evidence type="ECO:0000256" key="3">
    <source>
        <dbReference type="PIRSR" id="PIRSR607760-2"/>
    </source>
</evidence>
<evidence type="ECO:0000313" key="4">
    <source>
        <dbReference type="EMBL" id="HIT58511.1"/>
    </source>
</evidence>
<dbReference type="InterPro" id="IPR039377">
    <property type="entry name" value="Mn_catalase_dom"/>
</dbReference>
<feature type="binding site" evidence="2">
    <location>
        <position position="68"/>
    </location>
    <ligand>
        <name>Mn(2+)</name>
        <dbReference type="ChEBI" id="CHEBI:29035"/>
        <label>1</label>
    </ligand>
</feature>
<accession>A0A9D1GSQ1</accession>
<comment type="cofactor">
    <cofactor evidence="3">
        <name>Ca(2+)</name>
        <dbReference type="ChEBI" id="CHEBI:29108"/>
    </cofactor>
    <text evidence="3">Binds 1 Ca(2+) ion per subunit.</text>
</comment>
<protein>
    <submittedName>
        <fullName evidence="4">Manganese catalase family protein</fullName>
    </submittedName>
</protein>
<sequence>MWQYEKKLQYPVKIKTPNPATAKIIITQFGGPDGELGAATRYLSQRYTAPCSEVKAILNDIGTEELGHIEMICSIVYQLTRNLSMKEIKESGFDTYFVDHTAGLYPIAASGVPFSAQTFQSTGDPLADLTEDMAAEQKARLSYDNILRLVDDPDVRDVIKFLREREIVHFQRFGEAMRLVTDQLDSKNFYAFNPSFDK</sequence>
<dbReference type="Pfam" id="PF05067">
    <property type="entry name" value="Mn_catalase"/>
    <property type="match status" value="1"/>
</dbReference>
<reference evidence="4" key="2">
    <citation type="journal article" date="2021" name="PeerJ">
        <title>Extensive microbial diversity within the chicken gut microbiome revealed by metagenomics and culture.</title>
        <authorList>
            <person name="Gilroy R."/>
            <person name="Ravi A."/>
            <person name="Getino M."/>
            <person name="Pursley I."/>
            <person name="Horton D.L."/>
            <person name="Alikhan N.F."/>
            <person name="Baker D."/>
            <person name="Gharbi K."/>
            <person name="Hall N."/>
            <person name="Watson M."/>
            <person name="Adriaenssens E.M."/>
            <person name="Foster-Nyarko E."/>
            <person name="Jarju S."/>
            <person name="Secka A."/>
            <person name="Antonio M."/>
            <person name="Oren A."/>
            <person name="Chaudhuri R.R."/>
            <person name="La Ragione R."/>
            <person name="Hildebrand F."/>
            <person name="Pallen M.J."/>
        </authorList>
    </citation>
    <scope>NUCLEOTIDE SEQUENCE</scope>
    <source>
        <strain evidence="4">CHK33-4379</strain>
    </source>
</reference>
<feature type="binding site" evidence="2">
    <location>
        <position position="169"/>
    </location>
    <ligand>
        <name>Mn(2+)</name>
        <dbReference type="ChEBI" id="CHEBI:29035"/>
        <label>1</label>
    </ligand>
</feature>
<dbReference type="CDD" id="cd01051">
    <property type="entry name" value="Mn_catalase"/>
    <property type="match status" value="1"/>
</dbReference>
<dbReference type="Proteomes" id="UP000824136">
    <property type="component" value="Unassembled WGS sequence"/>
</dbReference>
<organism evidence="4 5">
    <name type="scientific">Candidatus Faeciplasma pullistercoris</name>
    <dbReference type="NCBI Taxonomy" id="2840800"/>
    <lineage>
        <taxon>Bacteria</taxon>
        <taxon>Bacillati</taxon>
        <taxon>Bacillota</taxon>
        <taxon>Clostridia</taxon>
        <taxon>Eubacteriales</taxon>
        <taxon>Oscillospiraceae</taxon>
        <taxon>Oscillospiraceae incertae sedis</taxon>
        <taxon>Candidatus Faeciplasma</taxon>
    </lineage>
</organism>
<feature type="binding site" evidence="2">
    <location>
        <position position="65"/>
    </location>
    <ligand>
        <name>Mn(2+)</name>
        <dbReference type="ChEBI" id="CHEBI:29035"/>
        <label>1</label>
    </ligand>
</feature>
<keyword evidence="3" id="KW-0106">Calcium</keyword>
<keyword evidence="2" id="KW-0464">Manganese</keyword>
<comment type="cofactor">
    <cofactor evidence="2">
        <name>Mn(2+)</name>
        <dbReference type="ChEBI" id="CHEBI:29035"/>
    </cofactor>
    <text evidence="2">Binds 2 manganese ions per subunit.</text>
</comment>
<evidence type="ECO:0000313" key="5">
    <source>
        <dbReference type="Proteomes" id="UP000824136"/>
    </source>
</evidence>
<comment type="caution">
    <text evidence="4">The sequence shown here is derived from an EMBL/GenBank/DDBJ whole genome shotgun (WGS) entry which is preliminary data.</text>
</comment>
<reference evidence="4" key="1">
    <citation type="submission" date="2020-10" db="EMBL/GenBank/DDBJ databases">
        <authorList>
            <person name="Gilroy R."/>
        </authorList>
    </citation>
    <scope>NUCLEOTIDE SEQUENCE</scope>
    <source>
        <strain evidence="4">CHK33-4379</strain>
    </source>
</reference>
<dbReference type="InterPro" id="IPR007760">
    <property type="entry name" value="Mn_catalase"/>
</dbReference>
<dbReference type="GO" id="GO:0046872">
    <property type="term" value="F:metal ion binding"/>
    <property type="evidence" value="ECO:0007669"/>
    <property type="project" value="UniProtKB-KW"/>
</dbReference>
<dbReference type="SUPFAM" id="SSF47240">
    <property type="entry name" value="Ferritin-like"/>
    <property type="match status" value="1"/>
</dbReference>
<dbReference type="AlphaFoldDB" id="A0A9D1GSQ1"/>